<dbReference type="AlphaFoldDB" id="A0A0E9Q9A2"/>
<protein>
    <submittedName>
        <fullName evidence="1">Uncharacterized protein</fullName>
    </submittedName>
</protein>
<sequence length="93" mass="10467">MLHQQEHLDPVTVLNKSVANLATFLTFPGNYKSYLATSDKFGDFSKLWQPPFLLSSNSKNHTKITIHRFVNDVTSAFPSALALPTFIKVMIDL</sequence>
<evidence type="ECO:0000313" key="1">
    <source>
        <dbReference type="EMBL" id="JAH12905.1"/>
    </source>
</evidence>
<proteinExistence type="predicted"/>
<name>A0A0E9Q9A2_ANGAN</name>
<reference evidence="1" key="1">
    <citation type="submission" date="2014-11" db="EMBL/GenBank/DDBJ databases">
        <authorList>
            <person name="Amaro Gonzalez C."/>
        </authorList>
    </citation>
    <scope>NUCLEOTIDE SEQUENCE</scope>
</reference>
<accession>A0A0E9Q9A2</accession>
<reference evidence="1" key="2">
    <citation type="journal article" date="2015" name="Fish Shellfish Immunol.">
        <title>Early steps in the European eel (Anguilla anguilla)-Vibrio vulnificus interaction in the gills: Role of the RtxA13 toxin.</title>
        <authorList>
            <person name="Callol A."/>
            <person name="Pajuelo D."/>
            <person name="Ebbesson L."/>
            <person name="Teles M."/>
            <person name="MacKenzie S."/>
            <person name="Amaro C."/>
        </authorList>
    </citation>
    <scope>NUCLEOTIDE SEQUENCE</scope>
</reference>
<organism evidence="1">
    <name type="scientific">Anguilla anguilla</name>
    <name type="common">European freshwater eel</name>
    <name type="synonym">Muraena anguilla</name>
    <dbReference type="NCBI Taxonomy" id="7936"/>
    <lineage>
        <taxon>Eukaryota</taxon>
        <taxon>Metazoa</taxon>
        <taxon>Chordata</taxon>
        <taxon>Craniata</taxon>
        <taxon>Vertebrata</taxon>
        <taxon>Euteleostomi</taxon>
        <taxon>Actinopterygii</taxon>
        <taxon>Neopterygii</taxon>
        <taxon>Teleostei</taxon>
        <taxon>Anguilliformes</taxon>
        <taxon>Anguillidae</taxon>
        <taxon>Anguilla</taxon>
    </lineage>
</organism>
<dbReference type="EMBL" id="GBXM01095672">
    <property type="protein sequence ID" value="JAH12905.1"/>
    <property type="molecule type" value="Transcribed_RNA"/>
</dbReference>